<dbReference type="AlphaFoldDB" id="A0A0A9EUP9"/>
<protein>
    <submittedName>
        <fullName evidence="1">Splicing factor U2AF 65 kDa subunit</fullName>
    </submittedName>
</protein>
<proteinExistence type="predicted"/>
<name>A0A0A9EUP9_ARUDO</name>
<reference evidence="1" key="2">
    <citation type="journal article" date="2015" name="Data Brief">
        <title>Shoot transcriptome of the giant reed, Arundo donax.</title>
        <authorList>
            <person name="Barrero R.A."/>
            <person name="Guerrero F.D."/>
            <person name="Moolhuijzen P."/>
            <person name="Goolsby J.A."/>
            <person name="Tidwell J."/>
            <person name="Bellgard S.E."/>
            <person name="Bellgard M.I."/>
        </authorList>
    </citation>
    <scope>NUCLEOTIDE SEQUENCE</scope>
    <source>
        <tissue evidence="1">Shoot tissue taken approximately 20 cm above the soil surface</tissue>
    </source>
</reference>
<organism evidence="1">
    <name type="scientific">Arundo donax</name>
    <name type="common">Giant reed</name>
    <name type="synonym">Donax arundinaceus</name>
    <dbReference type="NCBI Taxonomy" id="35708"/>
    <lineage>
        <taxon>Eukaryota</taxon>
        <taxon>Viridiplantae</taxon>
        <taxon>Streptophyta</taxon>
        <taxon>Embryophyta</taxon>
        <taxon>Tracheophyta</taxon>
        <taxon>Spermatophyta</taxon>
        <taxon>Magnoliopsida</taxon>
        <taxon>Liliopsida</taxon>
        <taxon>Poales</taxon>
        <taxon>Poaceae</taxon>
        <taxon>PACMAD clade</taxon>
        <taxon>Arundinoideae</taxon>
        <taxon>Arundineae</taxon>
        <taxon>Arundo</taxon>
    </lineage>
</organism>
<dbReference type="EMBL" id="GBRH01194074">
    <property type="protein sequence ID" value="JAE03822.1"/>
    <property type="molecule type" value="Transcribed_RNA"/>
</dbReference>
<reference evidence="1" key="1">
    <citation type="submission" date="2014-09" db="EMBL/GenBank/DDBJ databases">
        <authorList>
            <person name="Magalhaes I.L.F."/>
            <person name="Oliveira U."/>
            <person name="Santos F.R."/>
            <person name="Vidigal T.H.D.A."/>
            <person name="Brescovit A.D."/>
            <person name="Santos A.J."/>
        </authorList>
    </citation>
    <scope>NUCLEOTIDE SEQUENCE</scope>
    <source>
        <tissue evidence="1">Shoot tissue taken approximately 20 cm above the soil surface</tissue>
    </source>
</reference>
<evidence type="ECO:0000313" key="1">
    <source>
        <dbReference type="EMBL" id="JAE03822.1"/>
    </source>
</evidence>
<accession>A0A0A9EUP9</accession>
<sequence>MQMWMARPRQIQGCTGGSLAGTRWSPCSTLRTSSLLRSMTDKNQKPIRSWSCTAQCGFYLLV</sequence>